<evidence type="ECO:0000259" key="2">
    <source>
        <dbReference type="Pfam" id="PF10419"/>
    </source>
</evidence>
<feature type="region of interest" description="Disordered" evidence="1">
    <location>
        <begin position="1"/>
        <end position="37"/>
    </location>
</feature>
<feature type="compositionally biased region" description="Basic and acidic residues" evidence="1">
    <location>
        <begin position="62"/>
        <end position="76"/>
    </location>
</feature>
<dbReference type="InterPro" id="IPR019481">
    <property type="entry name" value="TFIIIC_triple_barrel"/>
</dbReference>
<feature type="compositionally biased region" description="Polar residues" evidence="1">
    <location>
        <begin position="1"/>
        <end position="12"/>
    </location>
</feature>
<dbReference type="Pfam" id="PF10419">
    <property type="entry name" value="TFIIIC_sub6"/>
    <property type="match status" value="1"/>
</dbReference>
<feature type="region of interest" description="Disordered" evidence="1">
    <location>
        <begin position="58"/>
        <end position="85"/>
    </location>
</feature>
<dbReference type="OrthoDB" id="1877767at2759"/>
<feature type="domain" description="Transcription factor TFIIIC triple barrel" evidence="2">
    <location>
        <begin position="43"/>
        <end position="160"/>
    </location>
</feature>
<feature type="compositionally biased region" description="Basic and acidic residues" evidence="1">
    <location>
        <begin position="274"/>
        <end position="295"/>
    </location>
</feature>
<feature type="compositionally biased region" description="Acidic residues" evidence="1">
    <location>
        <begin position="361"/>
        <end position="387"/>
    </location>
</feature>
<name>A0A6A6WAV6_9PEZI</name>
<evidence type="ECO:0000256" key="1">
    <source>
        <dbReference type="SAM" id="MobiDB-lite"/>
    </source>
</evidence>
<protein>
    <recommendedName>
        <fullName evidence="2">Transcription factor TFIIIC triple barrel domain-containing protein</fullName>
    </recommendedName>
</protein>
<organism evidence="3 4">
    <name type="scientific">Pseudovirgaria hyperparasitica</name>
    <dbReference type="NCBI Taxonomy" id="470096"/>
    <lineage>
        <taxon>Eukaryota</taxon>
        <taxon>Fungi</taxon>
        <taxon>Dikarya</taxon>
        <taxon>Ascomycota</taxon>
        <taxon>Pezizomycotina</taxon>
        <taxon>Dothideomycetes</taxon>
        <taxon>Dothideomycetes incertae sedis</taxon>
        <taxon>Acrospermales</taxon>
        <taxon>Acrospermaceae</taxon>
        <taxon>Pseudovirgaria</taxon>
    </lineage>
</organism>
<reference evidence="3" key="1">
    <citation type="journal article" date="2020" name="Stud. Mycol.">
        <title>101 Dothideomycetes genomes: a test case for predicting lifestyles and emergence of pathogens.</title>
        <authorList>
            <person name="Haridas S."/>
            <person name="Albert R."/>
            <person name="Binder M."/>
            <person name="Bloem J."/>
            <person name="Labutti K."/>
            <person name="Salamov A."/>
            <person name="Andreopoulos B."/>
            <person name="Baker S."/>
            <person name="Barry K."/>
            <person name="Bills G."/>
            <person name="Bluhm B."/>
            <person name="Cannon C."/>
            <person name="Castanera R."/>
            <person name="Culley D."/>
            <person name="Daum C."/>
            <person name="Ezra D."/>
            <person name="Gonzalez J."/>
            <person name="Henrissat B."/>
            <person name="Kuo A."/>
            <person name="Liang C."/>
            <person name="Lipzen A."/>
            <person name="Lutzoni F."/>
            <person name="Magnuson J."/>
            <person name="Mondo S."/>
            <person name="Nolan M."/>
            <person name="Ohm R."/>
            <person name="Pangilinan J."/>
            <person name="Park H.-J."/>
            <person name="Ramirez L."/>
            <person name="Alfaro M."/>
            <person name="Sun H."/>
            <person name="Tritt A."/>
            <person name="Yoshinaga Y."/>
            <person name="Zwiers L.-H."/>
            <person name="Turgeon B."/>
            <person name="Goodwin S."/>
            <person name="Spatafora J."/>
            <person name="Crous P."/>
            <person name="Grigoriev I."/>
        </authorList>
    </citation>
    <scope>NUCLEOTIDE SEQUENCE</scope>
    <source>
        <strain evidence="3">CBS 121739</strain>
    </source>
</reference>
<dbReference type="AlphaFoldDB" id="A0A6A6WAV6"/>
<dbReference type="GeneID" id="54489167"/>
<dbReference type="Proteomes" id="UP000799437">
    <property type="component" value="Unassembled WGS sequence"/>
</dbReference>
<evidence type="ECO:0000313" key="3">
    <source>
        <dbReference type="EMBL" id="KAF2759988.1"/>
    </source>
</evidence>
<dbReference type="RefSeq" id="XP_033602439.1">
    <property type="nucleotide sequence ID" value="XM_033748113.1"/>
</dbReference>
<dbReference type="Gene3D" id="2.60.40.4370">
    <property type="match status" value="1"/>
</dbReference>
<accession>A0A6A6WAV6</accession>
<feature type="region of interest" description="Disordered" evidence="1">
    <location>
        <begin position="226"/>
        <end position="387"/>
    </location>
</feature>
<feature type="compositionally biased region" description="Low complexity" evidence="1">
    <location>
        <begin position="346"/>
        <end position="360"/>
    </location>
</feature>
<gene>
    <name evidence="3" type="ORF">EJ05DRAFT_509656</name>
</gene>
<keyword evidence="4" id="KW-1185">Reference proteome</keyword>
<proteinExistence type="predicted"/>
<dbReference type="EMBL" id="ML996569">
    <property type="protein sequence ID" value="KAF2759988.1"/>
    <property type="molecule type" value="Genomic_DNA"/>
</dbReference>
<sequence>MADEASTASSLSAVPIAPPQEHEKHHENNEEDEWEYEYHEDEFDDFYVTLDLTGVATASKPKGKERGAPRSDKESDAIDGDDTEEKTQLQIMELHGQNPIISYGGKVFSCRWASALGTDLYFSNVVDTFEMNEDPLKAGKKFDLLGAGSARLVATSVELKKRSAGGEDEVEGILTNGLSGRPGWDASGGKQSQIRFINRLEAVKRKKNETDRIPLSAFRPNRVFSQRYRTQYTPSDDEDDAIDSRSQHNSPTEGTALQDHVVKSKPNMRRRNRPERSLHGDITKMRDEFEEEMRKHTPIPRDAYTRPGESMPPSVTGPSNAPKDPADDTIVTGTEDALYSHEPAPETDASSDASLSSDTSTTEDDSESDSDDEDDLYEDDTEMIDAE</sequence>
<evidence type="ECO:0000313" key="4">
    <source>
        <dbReference type="Proteomes" id="UP000799437"/>
    </source>
</evidence>